<dbReference type="Gene3D" id="2.60.260.40">
    <property type="entry name" value="q5lls5 like domains"/>
    <property type="match status" value="1"/>
</dbReference>
<dbReference type="GO" id="GO:0008270">
    <property type="term" value="F:zinc ion binding"/>
    <property type="evidence" value="ECO:0007669"/>
    <property type="project" value="UniProtKB-KW"/>
</dbReference>
<dbReference type="Proteomes" id="UP000298774">
    <property type="component" value="Plasmid p4"/>
</dbReference>
<dbReference type="EMBL" id="CP032343">
    <property type="protein sequence ID" value="QCO13313.1"/>
    <property type="molecule type" value="Genomic_DNA"/>
</dbReference>
<keyword evidence="2" id="KW-0479">Metal-binding</keyword>
<keyword evidence="2" id="KW-0614">Plasmid</keyword>
<accession>A0A235H5E1</accession>
<evidence type="ECO:0000259" key="1">
    <source>
        <dbReference type="Pfam" id="PF10276"/>
    </source>
</evidence>
<protein>
    <submittedName>
        <fullName evidence="2">Zinc-finger domain-containing protein</fullName>
    </submittedName>
</protein>
<name>A0A235H5E1_AZOBR</name>
<organism evidence="2 4">
    <name type="scientific">Azospirillum brasilense</name>
    <dbReference type="NCBI Taxonomy" id="192"/>
    <lineage>
        <taxon>Bacteria</taxon>
        <taxon>Pseudomonadati</taxon>
        <taxon>Pseudomonadota</taxon>
        <taxon>Alphaproteobacteria</taxon>
        <taxon>Rhodospirillales</taxon>
        <taxon>Azospirillaceae</taxon>
        <taxon>Azospirillum</taxon>
    </lineage>
</organism>
<dbReference type="RefSeq" id="WP_079285642.1">
    <property type="nucleotide sequence ID" value="NZ_CP033316.1"/>
</dbReference>
<reference evidence="3 5" key="2">
    <citation type="submission" date="2018-09" db="EMBL/GenBank/DDBJ databases">
        <title>Whole genome based analysis of evolution and adaptive divergence in Indian and Brazilian strains of Azospirillum brasilense.</title>
        <authorList>
            <person name="Singh C."/>
            <person name="Tripathi A.K."/>
        </authorList>
    </citation>
    <scope>NUCLEOTIDE SEQUENCE [LARGE SCALE GENOMIC DNA]</scope>
    <source>
        <strain evidence="3 5">MTCC4038</strain>
        <plasmid evidence="3 5">p4</plasmid>
    </source>
</reference>
<gene>
    <name evidence="2" type="ORF">CHT98_28675</name>
    <name evidence="3" type="ORF">D3868_30320</name>
</gene>
<sequence length="63" mass="6586">MSAMQPIETIEVETLTVGCDGGGGALGHPLVYLTLSAEGKVECPYCSRHFVLKEGAKTGTHGH</sequence>
<dbReference type="Proteomes" id="UP000215367">
    <property type="component" value="Unassembled WGS sequence"/>
</dbReference>
<dbReference type="InterPro" id="IPR019401">
    <property type="entry name" value="Znf_CHCC"/>
</dbReference>
<evidence type="ECO:0000313" key="4">
    <source>
        <dbReference type="Proteomes" id="UP000215367"/>
    </source>
</evidence>
<evidence type="ECO:0000313" key="3">
    <source>
        <dbReference type="EMBL" id="QCO13313.1"/>
    </source>
</evidence>
<geneLocation type="plasmid" evidence="2">
    <name>unnamed</name>
</geneLocation>
<evidence type="ECO:0000313" key="2">
    <source>
        <dbReference type="EMBL" id="OYD80972.1"/>
    </source>
</evidence>
<keyword evidence="2" id="KW-0862">Zinc</keyword>
<reference evidence="2 4" key="1">
    <citation type="submission" date="2017-07" db="EMBL/GenBank/DDBJ databases">
        <title>Whole genome sequence of Azospirillum brasilense 2A1, a potential biofertilizer strain.</title>
        <authorList>
            <person name="Fontana C.A."/>
            <person name="Toffoli L.M."/>
            <person name="Salazar S.M."/>
            <person name="Puglisi E."/>
            <person name="Pedraza R."/>
            <person name="Bassi D."/>
            <person name="Cocconcelli P.S."/>
        </authorList>
    </citation>
    <scope>NUCLEOTIDE SEQUENCE [LARGE SCALE GENOMIC DNA]</scope>
    <source>
        <strain evidence="2 4">2A1</strain>
        <plasmid evidence="2">unnamed</plasmid>
    </source>
</reference>
<evidence type="ECO:0000313" key="5">
    <source>
        <dbReference type="Proteomes" id="UP000298774"/>
    </source>
</evidence>
<keyword evidence="2" id="KW-0863">Zinc-finger</keyword>
<dbReference type="GeneID" id="56453447"/>
<feature type="domain" description="Zinc finger CHCC-type" evidence="1">
    <location>
        <begin position="16"/>
        <end position="50"/>
    </location>
</feature>
<proteinExistence type="predicted"/>
<geneLocation type="plasmid" evidence="3 5">
    <name>p4</name>
</geneLocation>
<dbReference type="AlphaFoldDB" id="A0A235H5E1"/>
<dbReference type="Pfam" id="PF10276">
    <property type="entry name" value="zf-CHCC"/>
    <property type="match status" value="1"/>
</dbReference>
<dbReference type="EMBL" id="NOWT01000041">
    <property type="protein sequence ID" value="OYD80972.1"/>
    <property type="molecule type" value="Genomic_DNA"/>
</dbReference>